<protein>
    <recommendedName>
        <fullName evidence="3">ParB/Sulfiredoxin domain-containing protein</fullName>
    </recommendedName>
</protein>
<evidence type="ECO:0000313" key="1">
    <source>
        <dbReference type="EMBL" id="GAA0568915.1"/>
    </source>
</evidence>
<comment type="caution">
    <text evidence="1">The sequence shown here is derived from an EMBL/GenBank/DDBJ whole genome shotgun (WGS) entry which is preliminary data.</text>
</comment>
<reference evidence="1 2" key="1">
    <citation type="journal article" date="2019" name="Int. J. Syst. Evol. Microbiol.">
        <title>The Global Catalogue of Microorganisms (GCM) 10K type strain sequencing project: providing services to taxonomists for standard genome sequencing and annotation.</title>
        <authorList>
            <consortium name="The Broad Institute Genomics Platform"/>
            <consortium name="The Broad Institute Genome Sequencing Center for Infectious Disease"/>
            <person name="Wu L."/>
            <person name="Ma J."/>
        </authorList>
    </citation>
    <scope>NUCLEOTIDE SEQUENCE [LARGE SCALE GENOMIC DNA]</scope>
    <source>
        <strain evidence="1 2">JCM 9933</strain>
    </source>
</reference>
<evidence type="ECO:0000313" key="2">
    <source>
        <dbReference type="Proteomes" id="UP001501588"/>
    </source>
</evidence>
<accession>A0ABN1EL40</accession>
<gene>
    <name evidence="1" type="ORF">GCM10009416_03970</name>
</gene>
<sequence length="292" mass="31917">MPTPGLSLFGFFSDAEQAIGYLRRDCVPAPGRDSETELAQEWRDARTRIGPRIAGAGMADPQPIPAPFQPYLEALLEQAWMRACLGDLEGASFRLVEIDPLLCHQLAIDTSRVGRLLEGLGSPTLAALLDVCLPMAHPALPYDPSPVWPDSTSVIVKSPRNDLRIDRFGVFAAGTDTVLLGARLRLAKPFVHVARVDGRCYLLNGYHRLFGCRQAGATHVPCVFRDVPDHEAAGLAGPRLADGQIRFPVGLLTSDNPPTMAHFTRGRAHGVALRAKSRVVHVSWHQYLVHDE</sequence>
<dbReference type="Proteomes" id="UP001501588">
    <property type="component" value="Unassembled WGS sequence"/>
</dbReference>
<dbReference type="RefSeq" id="WP_343893457.1">
    <property type="nucleotide sequence ID" value="NZ_BAAAFZ010000006.1"/>
</dbReference>
<evidence type="ECO:0008006" key="3">
    <source>
        <dbReference type="Google" id="ProtNLM"/>
    </source>
</evidence>
<name>A0ABN1EL40_9PROT</name>
<keyword evidence="2" id="KW-1185">Reference proteome</keyword>
<dbReference type="InterPro" id="IPR036086">
    <property type="entry name" value="ParB/Sulfiredoxin_sf"/>
</dbReference>
<dbReference type="SUPFAM" id="SSF110849">
    <property type="entry name" value="ParB/Sulfiredoxin"/>
    <property type="match status" value="1"/>
</dbReference>
<dbReference type="EMBL" id="BAAAFZ010000006">
    <property type="protein sequence ID" value="GAA0568915.1"/>
    <property type="molecule type" value="Genomic_DNA"/>
</dbReference>
<organism evidence="1 2">
    <name type="scientific">Craurococcus roseus</name>
    <dbReference type="NCBI Taxonomy" id="77585"/>
    <lineage>
        <taxon>Bacteria</taxon>
        <taxon>Pseudomonadati</taxon>
        <taxon>Pseudomonadota</taxon>
        <taxon>Alphaproteobacteria</taxon>
        <taxon>Acetobacterales</taxon>
        <taxon>Acetobacteraceae</taxon>
        <taxon>Craurococcus</taxon>
    </lineage>
</organism>
<proteinExistence type="predicted"/>